<proteinExistence type="predicted"/>
<dbReference type="AlphaFoldDB" id="A0A6J5ULA4"/>
<evidence type="ECO:0000313" key="1">
    <source>
        <dbReference type="EMBL" id="CAB4276044.1"/>
    </source>
</evidence>
<name>A0A6J5ULA4_PRUAR</name>
<protein>
    <submittedName>
        <fullName evidence="1">Uncharacterized protein</fullName>
    </submittedName>
</protein>
<organism evidence="1 2">
    <name type="scientific">Prunus armeniaca</name>
    <name type="common">Apricot</name>
    <name type="synonym">Armeniaca vulgaris</name>
    <dbReference type="NCBI Taxonomy" id="36596"/>
    <lineage>
        <taxon>Eukaryota</taxon>
        <taxon>Viridiplantae</taxon>
        <taxon>Streptophyta</taxon>
        <taxon>Embryophyta</taxon>
        <taxon>Tracheophyta</taxon>
        <taxon>Spermatophyta</taxon>
        <taxon>Magnoliopsida</taxon>
        <taxon>eudicotyledons</taxon>
        <taxon>Gunneridae</taxon>
        <taxon>Pentapetalae</taxon>
        <taxon>rosids</taxon>
        <taxon>fabids</taxon>
        <taxon>Rosales</taxon>
        <taxon>Rosaceae</taxon>
        <taxon>Amygdaloideae</taxon>
        <taxon>Amygdaleae</taxon>
        <taxon>Prunus</taxon>
    </lineage>
</organism>
<accession>A0A6J5ULA4</accession>
<gene>
    <name evidence="1" type="ORF">CURHAP_LOCUS25045</name>
</gene>
<reference evidence="1 2" key="1">
    <citation type="submission" date="2020-05" db="EMBL/GenBank/DDBJ databases">
        <authorList>
            <person name="Campoy J."/>
            <person name="Schneeberger K."/>
            <person name="Spophaly S."/>
        </authorList>
    </citation>
    <scope>NUCLEOTIDE SEQUENCE [LARGE SCALE GENOMIC DNA]</scope>
    <source>
        <strain evidence="1">PruArmRojPasFocal</strain>
    </source>
</reference>
<dbReference type="EMBL" id="CAEKDK010000004">
    <property type="protein sequence ID" value="CAB4276044.1"/>
    <property type="molecule type" value="Genomic_DNA"/>
</dbReference>
<evidence type="ECO:0000313" key="2">
    <source>
        <dbReference type="Proteomes" id="UP000507222"/>
    </source>
</evidence>
<sequence length="51" mass="5957">MRSIIYIAYTNSDGNFISAADFETSVEYQQELVPEEKVMKSGEFFRNERQS</sequence>
<dbReference type="Proteomes" id="UP000507222">
    <property type="component" value="Unassembled WGS sequence"/>
</dbReference>